<dbReference type="SUPFAM" id="SSF49348">
    <property type="entry name" value="Clathrin adaptor appendage domain"/>
    <property type="match status" value="1"/>
</dbReference>
<dbReference type="GO" id="GO:0030121">
    <property type="term" value="C:AP-1 adaptor complex"/>
    <property type="evidence" value="ECO:0007669"/>
    <property type="project" value="InterPro"/>
</dbReference>
<dbReference type="Pfam" id="PF01602">
    <property type="entry name" value="Adaptin_N"/>
    <property type="match status" value="1"/>
</dbReference>
<feature type="region of interest" description="Disordered" evidence="9">
    <location>
        <begin position="699"/>
        <end position="719"/>
    </location>
</feature>
<feature type="compositionally biased region" description="Basic and acidic residues" evidence="9">
    <location>
        <begin position="699"/>
        <end position="710"/>
    </location>
</feature>
<keyword evidence="4 8" id="KW-0653">Protein transport</keyword>
<dbReference type="AlphaFoldDB" id="A0A6C1EI36"/>
<dbReference type="InterPro" id="IPR011989">
    <property type="entry name" value="ARM-like"/>
</dbReference>
<evidence type="ECO:0000256" key="6">
    <source>
        <dbReference type="ARBA" id="ARBA00023136"/>
    </source>
</evidence>
<evidence type="ECO:0000256" key="2">
    <source>
        <dbReference type="ARBA" id="ARBA00004555"/>
    </source>
</evidence>
<sequence>MGSSLRSFIKDVRGAKTLADERATITKQSAKIRTKLRDDHLPHEKRRVNIQKLLYLYILGEKTHFGQVESINLIASDDFVDKRLGYLAATLLLDESEDLLTLLTNMLNNDLHHPNKYAVSLALTSLGFLSSPELARDLYPDVENIIKNSKDPFLLKKALQCAAKLISKDTSLLEIFNIEDITKILSNHSICTHGVLLGITKILQSVLSIGLHPENDDDDDGIDYANDVLSPLSLLLRDFFTRLENLNSKNIEPGYDVQGICDPFLQCEMIYTLKLYFQNGELLNSNHVLDYKDNFCDLLTRIATNTDSTKNSGQAILYETAKAIFSLNLNQPLRVLGVSILAKFLVGKDNNTKYVSLNTLLKVVPQEPTAVQRHRKFISHCLQDNDISIRMRALELSFAILDSSNLVELINELMKFLAKQDEDSKDLIIYTIDHLIDTFDTHTVKDENWKLDVFLNVLKLVGPFINYEKINDILIIINNTTQLSDKYNFLRKLLIISLDEKSIEISDEKSIEISDENIGWKLVLIWCIGEYCDLLLNDDDESNAKIINESSITNYLLNLQECYTTTNHKIINYILTTALKLSIKFQDPKNIEKLRQLILSYADSTDLLLQMKSNQYEILFNQPVSVKRIVLETMPKFEKVAEKQDKVKKTSKNLVSNEPADLLSDFLSDDNKTDAIAATDNNVEPTDILEEIFGGKKDTKRPLKNGKEESIDQPLPVTADSNVTLPSSATKIHDSASLNVYATLLSANSGLAYIELFFQAKSMLSDLQTFCAVPKAQKLTLGQLHPSSTIRANQICKQSLKISGSGKLKLRVKLGFHLDGSPSATNEQFDHKFDTTL</sequence>
<evidence type="ECO:0000256" key="1">
    <source>
        <dbReference type="ARBA" id="ARBA00004156"/>
    </source>
</evidence>
<keyword evidence="3 8" id="KW-0813">Transport</keyword>
<dbReference type="InterPro" id="IPR017107">
    <property type="entry name" value="AP1_complex_gsu"/>
</dbReference>
<evidence type="ECO:0000256" key="3">
    <source>
        <dbReference type="ARBA" id="ARBA00022448"/>
    </source>
</evidence>
<dbReference type="Proteomes" id="UP000501346">
    <property type="component" value="Chromosome SeXVI"/>
</dbReference>
<keyword evidence="6 8" id="KW-0472">Membrane</keyword>
<dbReference type="Gene3D" id="1.25.10.10">
    <property type="entry name" value="Leucine-rich Repeat Variant"/>
    <property type="match status" value="1"/>
</dbReference>
<keyword evidence="7 8" id="KW-0968">Cytoplasmic vesicle</keyword>
<gene>
    <name evidence="11" type="primary">APL4_2</name>
    <name evidence="11" type="ORF">GRS66_011170</name>
</gene>
<dbReference type="SMART" id="SM00809">
    <property type="entry name" value="Alpha_adaptinC2"/>
    <property type="match status" value="1"/>
</dbReference>
<comment type="subcellular location">
    <subcellularLocation>
        <location evidence="1">Cytoplasmic vesicle membrane</location>
    </subcellularLocation>
    <subcellularLocation>
        <location evidence="2">Golgi apparatus</location>
    </subcellularLocation>
</comment>
<dbReference type="PIRSF" id="PIRSF037094">
    <property type="entry name" value="AP1_complex_gamma"/>
    <property type="match status" value="1"/>
</dbReference>
<evidence type="ECO:0000256" key="5">
    <source>
        <dbReference type="ARBA" id="ARBA00023034"/>
    </source>
</evidence>
<evidence type="ECO:0000256" key="4">
    <source>
        <dbReference type="ARBA" id="ARBA00022927"/>
    </source>
</evidence>
<dbReference type="InterPro" id="IPR008152">
    <property type="entry name" value="Clathrin_a/b/g-adaptin_app_Ig"/>
</dbReference>
<dbReference type="InterPro" id="IPR013041">
    <property type="entry name" value="Clathrin_app_Ig-like_sf"/>
</dbReference>
<keyword evidence="5 8" id="KW-0333">Golgi apparatus</keyword>
<evidence type="ECO:0000313" key="11">
    <source>
        <dbReference type="EMBL" id="QID88453.1"/>
    </source>
</evidence>
<dbReference type="GO" id="GO:0016192">
    <property type="term" value="P:vesicle-mediated transport"/>
    <property type="evidence" value="ECO:0007669"/>
    <property type="project" value="InterPro"/>
</dbReference>
<dbReference type="Gene3D" id="2.60.40.1230">
    <property type="match status" value="1"/>
</dbReference>
<dbReference type="OrthoDB" id="28053at2759"/>
<evidence type="ECO:0000313" key="12">
    <source>
        <dbReference type="Proteomes" id="UP000501346"/>
    </source>
</evidence>
<evidence type="ECO:0000256" key="9">
    <source>
        <dbReference type="SAM" id="MobiDB-lite"/>
    </source>
</evidence>
<dbReference type="Pfam" id="PF02883">
    <property type="entry name" value="Alpha_adaptinC2"/>
    <property type="match status" value="1"/>
</dbReference>
<proteinExistence type="inferred from homology"/>
<dbReference type="EMBL" id="CP049013">
    <property type="protein sequence ID" value="QID88453.1"/>
    <property type="molecule type" value="Genomic_DNA"/>
</dbReference>
<protein>
    <recommendedName>
        <fullName evidence="8">AP-1 complex subunit gamma</fullName>
    </recommendedName>
</protein>
<dbReference type="PANTHER" id="PTHR22780">
    <property type="entry name" value="ADAPTIN, ALPHA/GAMMA/EPSILON"/>
    <property type="match status" value="1"/>
</dbReference>
<organism evidence="11 12">
    <name type="scientific">Saccharomyces pastorianus</name>
    <name type="common">Lager yeast</name>
    <name type="synonym">Saccharomyces cerevisiae x Saccharomyces eubayanus</name>
    <dbReference type="NCBI Taxonomy" id="27292"/>
    <lineage>
        <taxon>Eukaryota</taxon>
        <taxon>Fungi</taxon>
        <taxon>Dikarya</taxon>
        <taxon>Ascomycota</taxon>
        <taxon>Saccharomycotina</taxon>
        <taxon>Saccharomycetes</taxon>
        <taxon>Saccharomycetales</taxon>
        <taxon>Saccharomycetaceae</taxon>
        <taxon>Saccharomyces</taxon>
    </lineage>
</organism>
<evidence type="ECO:0000259" key="10">
    <source>
        <dbReference type="SMART" id="SM00809"/>
    </source>
</evidence>
<dbReference type="SUPFAM" id="SSF48371">
    <property type="entry name" value="ARM repeat"/>
    <property type="match status" value="1"/>
</dbReference>
<keyword evidence="12" id="KW-1185">Reference proteome</keyword>
<evidence type="ECO:0000256" key="7">
    <source>
        <dbReference type="ARBA" id="ARBA00023329"/>
    </source>
</evidence>
<reference evidence="11 12" key="1">
    <citation type="journal article" date="2019" name="BMC Genomics">
        <title>Chromosome level assembly and comparative genome analysis confirm lager-brewing yeasts originated from a single hybridization.</title>
        <authorList>
            <person name="Salazar A.N."/>
            <person name="Gorter de Vries A.R."/>
            <person name="van den Broek M."/>
            <person name="Brouwers N."/>
            <person name="de la Torre Cortes P."/>
            <person name="Kuijpers N.G.A."/>
            <person name="Daran J.G."/>
            <person name="Abeel T."/>
        </authorList>
    </citation>
    <scope>NUCLEOTIDE SEQUENCE [LARGE SCALE GENOMIC DNA]</scope>
    <source>
        <strain evidence="11 12">CBS 1483</strain>
    </source>
</reference>
<name>A0A6C1EI36_SACPS</name>
<comment type="similarity">
    <text evidence="8">Belongs to the adaptor complexes large subunit family.</text>
</comment>
<dbReference type="InterPro" id="IPR050840">
    <property type="entry name" value="Adaptor_Complx_Large_Subunit"/>
</dbReference>
<dbReference type="InterPro" id="IPR016024">
    <property type="entry name" value="ARM-type_fold"/>
</dbReference>
<dbReference type="GO" id="GO:0006886">
    <property type="term" value="P:intracellular protein transport"/>
    <property type="evidence" value="ECO:0007669"/>
    <property type="project" value="UniProtKB-UniRule"/>
</dbReference>
<dbReference type="InterPro" id="IPR002553">
    <property type="entry name" value="Clathrin/coatomer_adapt-like_N"/>
</dbReference>
<accession>A0A6C1EI36</accession>
<feature type="domain" description="Clathrin adaptor alpha/beta/gamma-adaptin appendage Ig-like subdomain" evidence="10">
    <location>
        <begin position="722"/>
        <end position="834"/>
    </location>
</feature>
<evidence type="ECO:0000256" key="8">
    <source>
        <dbReference type="PIRNR" id="PIRNR037094"/>
    </source>
</evidence>